<name>A0A517PV82_9PLAN</name>
<dbReference type="EC" id="2.1.1.197" evidence="4"/>
<dbReference type="GO" id="GO:0032259">
    <property type="term" value="P:methylation"/>
    <property type="evidence" value="ECO:0007669"/>
    <property type="project" value="UniProtKB-KW"/>
</dbReference>
<dbReference type="InterPro" id="IPR029063">
    <property type="entry name" value="SAM-dependent_MTases_sf"/>
</dbReference>
<evidence type="ECO:0000313" key="4">
    <source>
        <dbReference type="EMBL" id="QDT23275.1"/>
    </source>
</evidence>
<evidence type="ECO:0000256" key="1">
    <source>
        <dbReference type="ARBA" id="ARBA00022603"/>
    </source>
</evidence>
<sequence>MTTNYDPIAEQYKRSKQMPWRTFVECYTLMELAGNPSSLSVLDIACGEGFYTRMIRQRGAARVTGVDLSQGMITLAQQQEDAHQQGIAYIVGDARELPVQEEYDLAIAAYLLNYARTREELQSMCDGIARALKPGGRFVTVNSSPAFHFPASPSFRQFGFETKAVGDWQEGTPITWTFHLEDGPFDIENYYLSVATHENAFRQAGFSEVRWHPPQLSPEGLQDQTDDFWSPLLENSPIAFIECVK</sequence>
<dbReference type="InterPro" id="IPR041698">
    <property type="entry name" value="Methyltransf_25"/>
</dbReference>
<dbReference type="PANTHER" id="PTHR43861">
    <property type="entry name" value="TRANS-ACONITATE 2-METHYLTRANSFERASE-RELATED"/>
    <property type="match status" value="1"/>
</dbReference>
<dbReference type="RefSeq" id="WP_145190441.1">
    <property type="nucleotide sequence ID" value="NZ_CP036266.1"/>
</dbReference>
<evidence type="ECO:0000256" key="2">
    <source>
        <dbReference type="ARBA" id="ARBA00022679"/>
    </source>
</evidence>
<dbReference type="OrthoDB" id="278023at2"/>
<dbReference type="SUPFAM" id="SSF53335">
    <property type="entry name" value="S-adenosyl-L-methionine-dependent methyltransferases"/>
    <property type="match status" value="1"/>
</dbReference>
<keyword evidence="5" id="KW-1185">Reference proteome</keyword>
<keyword evidence="1 4" id="KW-0489">Methyltransferase</keyword>
<dbReference type="GO" id="GO:0102130">
    <property type="term" value="F:malonyl-CoA methyltransferase activity"/>
    <property type="evidence" value="ECO:0007669"/>
    <property type="project" value="UniProtKB-EC"/>
</dbReference>
<dbReference type="Gene3D" id="3.40.50.150">
    <property type="entry name" value="Vaccinia Virus protein VP39"/>
    <property type="match status" value="1"/>
</dbReference>
<dbReference type="CDD" id="cd02440">
    <property type="entry name" value="AdoMet_MTases"/>
    <property type="match status" value="1"/>
</dbReference>
<dbReference type="PANTHER" id="PTHR43861:SF1">
    <property type="entry name" value="TRANS-ACONITATE 2-METHYLTRANSFERASE"/>
    <property type="match status" value="1"/>
</dbReference>
<dbReference type="EMBL" id="CP036266">
    <property type="protein sequence ID" value="QDT23275.1"/>
    <property type="molecule type" value="Genomic_DNA"/>
</dbReference>
<keyword evidence="2 4" id="KW-0808">Transferase</keyword>
<evidence type="ECO:0000259" key="3">
    <source>
        <dbReference type="Pfam" id="PF13649"/>
    </source>
</evidence>
<dbReference type="AlphaFoldDB" id="A0A517PV82"/>
<gene>
    <name evidence="4" type="primary">bioC</name>
    <name evidence="4" type="ORF">HG66A1_50920</name>
</gene>
<accession>A0A517PV82</accession>
<dbReference type="Pfam" id="PF13649">
    <property type="entry name" value="Methyltransf_25"/>
    <property type="match status" value="1"/>
</dbReference>
<dbReference type="Proteomes" id="UP000320421">
    <property type="component" value="Chromosome"/>
</dbReference>
<protein>
    <submittedName>
        <fullName evidence="4">Malonyl-[acyl-carrier protein] O-methyltransferase</fullName>
        <ecNumber evidence="4">2.1.1.197</ecNumber>
    </submittedName>
</protein>
<feature type="domain" description="Methyltransferase" evidence="3">
    <location>
        <begin position="41"/>
        <end position="136"/>
    </location>
</feature>
<evidence type="ECO:0000313" key="5">
    <source>
        <dbReference type="Proteomes" id="UP000320421"/>
    </source>
</evidence>
<organism evidence="4 5">
    <name type="scientific">Gimesia chilikensis</name>
    <dbReference type="NCBI Taxonomy" id="2605989"/>
    <lineage>
        <taxon>Bacteria</taxon>
        <taxon>Pseudomonadati</taxon>
        <taxon>Planctomycetota</taxon>
        <taxon>Planctomycetia</taxon>
        <taxon>Planctomycetales</taxon>
        <taxon>Planctomycetaceae</taxon>
        <taxon>Gimesia</taxon>
    </lineage>
</organism>
<reference evidence="4 5" key="1">
    <citation type="submission" date="2019-02" db="EMBL/GenBank/DDBJ databases">
        <title>Deep-cultivation of Planctomycetes and their phenomic and genomic characterization uncovers novel biology.</title>
        <authorList>
            <person name="Wiegand S."/>
            <person name="Jogler M."/>
            <person name="Boedeker C."/>
            <person name="Pinto D."/>
            <person name="Vollmers J."/>
            <person name="Rivas-Marin E."/>
            <person name="Kohn T."/>
            <person name="Peeters S.H."/>
            <person name="Heuer A."/>
            <person name="Rast P."/>
            <person name="Oberbeckmann S."/>
            <person name="Bunk B."/>
            <person name="Jeske O."/>
            <person name="Meyerdierks A."/>
            <person name="Storesund J.E."/>
            <person name="Kallscheuer N."/>
            <person name="Luecker S."/>
            <person name="Lage O.M."/>
            <person name="Pohl T."/>
            <person name="Merkel B.J."/>
            <person name="Hornburger P."/>
            <person name="Mueller R.-W."/>
            <person name="Bruemmer F."/>
            <person name="Labrenz M."/>
            <person name="Spormann A.M."/>
            <person name="Op den Camp H."/>
            <person name="Overmann J."/>
            <person name="Amann R."/>
            <person name="Jetten M.S.M."/>
            <person name="Mascher T."/>
            <person name="Medema M.H."/>
            <person name="Devos D.P."/>
            <person name="Kaster A.-K."/>
            <person name="Ovreas L."/>
            <person name="Rohde M."/>
            <person name="Galperin M.Y."/>
            <person name="Jogler C."/>
        </authorList>
    </citation>
    <scope>NUCLEOTIDE SEQUENCE [LARGE SCALE GENOMIC DNA]</scope>
    <source>
        <strain evidence="4 5">HG66A1</strain>
    </source>
</reference>
<proteinExistence type="predicted"/>